<dbReference type="PANTHER" id="PTHR10745:SF0">
    <property type="entry name" value="GLYCINE--TRNA LIGASE"/>
    <property type="match status" value="1"/>
</dbReference>
<dbReference type="EMBL" id="SWLB01000010">
    <property type="protein sequence ID" value="KAF3333242.1"/>
    <property type="molecule type" value="Genomic_DNA"/>
</dbReference>
<dbReference type="InterPro" id="IPR027031">
    <property type="entry name" value="Gly-tRNA_synthase/POLG2"/>
</dbReference>
<sequence length="178" mass="19141">MAADTASSTQPSAAGNAMSCAAGRDAFRQAVVSTLERRLFYKPALQIFGGAAGLYDYGPPGCAVKSNFLSFWRQFWRQRNSLVPIAPLLGHCRLSSKTLVATMAAEATATSGNAAPSAEGREAFRKAVESTLKSRLFYIPAFGIYGGAEDFYDYGPLGCALESNIISLWRQVILPPIF</sequence>
<dbReference type="OrthoDB" id="57698at2759"/>
<dbReference type="PANTHER" id="PTHR10745">
    <property type="entry name" value="GLYCYL-TRNA SYNTHETASE/DNA POLYMERASE SUBUNIT GAMMA-2"/>
    <property type="match status" value="1"/>
</dbReference>
<gene>
    <name evidence="1" type="ORF">FCM35_KLT00933</name>
</gene>
<dbReference type="Proteomes" id="UP000623129">
    <property type="component" value="Unassembled WGS sequence"/>
</dbReference>
<name>A0A833R4C5_9POAL</name>
<dbReference type="InterPro" id="IPR045864">
    <property type="entry name" value="aa-tRNA-synth_II/BPL/LPL"/>
</dbReference>
<keyword evidence="1" id="KW-0436">Ligase</keyword>
<proteinExistence type="predicted"/>
<dbReference type="GO" id="GO:0004820">
    <property type="term" value="F:glycine-tRNA ligase activity"/>
    <property type="evidence" value="ECO:0007669"/>
    <property type="project" value="TreeGrafter"/>
</dbReference>
<keyword evidence="2" id="KW-1185">Reference proteome</keyword>
<dbReference type="GO" id="GO:0070150">
    <property type="term" value="P:mitochondrial glycyl-tRNA aminoacylation"/>
    <property type="evidence" value="ECO:0007669"/>
    <property type="project" value="TreeGrafter"/>
</dbReference>
<evidence type="ECO:0000313" key="1">
    <source>
        <dbReference type="EMBL" id="KAF3333242.1"/>
    </source>
</evidence>
<organism evidence="1 2">
    <name type="scientific">Carex littledalei</name>
    <dbReference type="NCBI Taxonomy" id="544730"/>
    <lineage>
        <taxon>Eukaryota</taxon>
        <taxon>Viridiplantae</taxon>
        <taxon>Streptophyta</taxon>
        <taxon>Embryophyta</taxon>
        <taxon>Tracheophyta</taxon>
        <taxon>Spermatophyta</taxon>
        <taxon>Magnoliopsida</taxon>
        <taxon>Liliopsida</taxon>
        <taxon>Poales</taxon>
        <taxon>Cyperaceae</taxon>
        <taxon>Cyperoideae</taxon>
        <taxon>Cariceae</taxon>
        <taxon>Carex</taxon>
        <taxon>Carex subgen. Euthyceras</taxon>
    </lineage>
</organism>
<accession>A0A833R4C5</accession>
<dbReference type="GO" id="GO:0005739">
    <property type="term" value="C:mitochondrion"/>
    <property type="evidence" value="ECO:0007669"/>
    <property type="project" value="TreeGrafter"/>
</dbReference>
<comment type="caution">
    <text evidence="1">The sequence shown here is derived from an EMBL/GenBank/DDBJ whole genome shotgun (WGS) entry which is preliminary data.</text>
</comment>
<protein>
    <submittedName>
        <fullName evidence="1">Glycine--tRNA ligase</fullName>
    </submittedName>
</protein>
<reference evidence="1" key="1">
    <citation type="submission" date="2020-01" db="EMBL/GenBank/DDBJ databases">
        <title>Genome sequence of Kobresia littledalei, the first chromosome-level genome in the family Cyperaceae.</title>
        <authorList>
            <person name="Qu G."/>
        </authorList>
    </citation>
    <scope>NUCLEOTIDE SEQUENCE</scope>
    <source>
        <strain evidence="1">C.B.Clarke</strain>
        <tissue evidence="1">Leaf</tissue>
    </source>
</reference>
<dbReference type="AlphaFoldDB" id="A0A833R4C5"/>
<evidence type="ECO:0000313" key="2">
    <source>
        <dbReference type="Proteomes" id="UP000623129"/>
    </source>
</evidence>
<dbReference type="SUPFAM" id="SSF55681">
    <property type="entry name" value="Class II aaRS and biotin synthetases"/>
    <property type="match status" value="2"/>
</dbReference>
<dbReference type="Gene3D" id="3.30.930.10">
    <property type="entry name" value="Bira Bifunctional Protein, Domain 2"/>
    <property type="match status" value="2"/>
</dbReference>